<accession>A0A7W5C8L0</accession>
<reference evidence="2 3" key="1">
    <citation type="submission" date="2020-08" db="EMBL/GenBank/DDBJ databases">
        <title>Genomic Encyclopedia of Type Strains, Phase III (KMG-III): the genomes of soil and plant-associated and newly described type strains.</title>
        <authorList>
            <person name="Whitman W."/>
        </authorList>
    </citation>
    <scope>NUCLEOTIDE SEQUENCE [LARGE SCALE GENOMIC DNA]</scope>
    <source>
        <strain evidence="2 3">CECT 8234</strain>
    </source>
</reference>
<protein>
    <submittedName>
        <fullName evidence="2">Uncharacterized protein</fullName>
    </submittedName>
</protein>
<evidence type="ECO:0000313" key="3">
    <source>
        <dbReference type="Proteomes" id="UP000518605"/>
    </source>
</evidence>
<keyword evidence="1" id="KW-1133">Transmembrane helix</keyword>
<feature type="transmembrane region" description="Helical" evidence="1">
    <location>
        <begin position="6"/>
        <end position="26"/>
    </location>
</feature>
<dbReference type="AlphaFoldDB" id="A0A7W5C8L0"/>
<keyword evidence="1" id="KW-0472">Membrane</keyword>
<name>A0A7W5C8L0_9BACL</name>
<sequence length="44" mass="4945">MTYIIILSALFFGGIIYILLAGAGIIRDDNHIQDQILKRMNDGH</sequence>
<dbReference type="EMBL" id="JACHXW010000008">
    <property type="protein sequence ID" value="MBB3153126.1"/>
    <property type="molecule type" value="Genomic_DNA"/>
</dbReference>
<dbReference type="RefSeq" id="WP_281379121.1">
    <property type="nucleotide sequence ID" value="NZ_CBCSLB010000015.1"/>
</dbReference>
<evidence type="ECO:0000313" key="2">
    <source>
        <dbReference type="EMBL" id="MBB3153126.1"/>
    </source>
</evidence>
<evidence type="ECO:0000256" key="1">
    <source>
        <dbReference type="SAM" id="Phobius"/>
    </source>
</evidence>
<organism evidence="2 3">
    <name type="scientific">Paenibacillus endophyticus</name>
    <dbReference type="NCBI Taxonomy" id="1294268"/>
    <lineage>
        <taxon>Bacteria</taxon>
        <taxon>Bacillati</taxon>
        <taxon>Bacillota</taxon>
        <taxon>Bacilli</taxon>
        <taxon>Bacillales</taxon>
        <taxon>Paenibacillaceae</taxon>
        <taxon>Paenibacillus</taxon>
    </lineage>
</organism>
<comment type="caution">
    <text evidence="2">The sequence shown here is derived from an EMBL/GenBank/DDBJ whole genome shotgun (WGS) entry which is preliminary data.</text>
</comment>
<proteinExistence type="predicted"/>
<dbReference type="Proteomes" id="UP000518605">
    <property type="component" value="Unassembled WGS sequence"/>
</dbReference>
<keyword evidence="3" id="KW-1185">Reference proteome</keyword>
<keyword evidence="1" id="KW-0812">Transmembrane</keyword>
<gene>
    <name evidence="2" type="ORF">FHS16_003185</name>
</gene>